<gene>
    <name evidence="1" type="ORF">MNB_SM-6-136</name>
</gene>
<sequence>MIPGFSKDSPLVCEGIIGDGCGGGRFFAVENETLFAYDPLTQERIILLREVKDAQKVSKCGCIITIVCKNTTLNFDLSALH</sequence>
<name>A0A1W1BRT9_9ZZZZ</name>
<dbReference type="EMBL" id="FPHK01000020">
    <property type="protein sequence ID" value="SFV56259.1"/>
    <property type="molecule type" value="Genomic_DNA"/>
</dbReference>
<proteinExistence type="predicted"/>
<protein>
    <submittedName>
        <fullName evidence="1">MoeB/thiF family protein</fullName>
    </submittedName>
</protein>
<dbReference type="AlphaFoldDB" id="A0A1W1BRT9"/>
<evidence type="ECO:0000313" key="1">
    <source>
        <dbReference type="EMBL" id="SFV56259.1"/>
    </source>
</evidence>
<reference evidence="1" key="1">
    <citation type="submission" date="2016-10" db="EMBL/GenBank/DDBJ databases">
        <authorList>
            <person name="de Groot N.N."/>
        </authorList>
    </citation>
    <scope>NUCLEOTIDE SEQUENCE</scope>
</reference>
<accession>A0A1W1BRT9</accession>
<organism evidence="1">
    <name type="scientific">hydrothermal vent metagenome</name>
    <dbReference type="NCBI Taxonomy" id="652676"/>
    <lineage>
        <taxon>unclassified sequences</taxon>
        <taxon>metagenomes</taxon>
        <taxon>ecological metagenomes</taxon>
    </lineage>
</organism>